<sequence length="97" mass="11062">MSSDYPDAVVAILAESFPRLAEPAAAQAAAEAIRRHTLQPDEAFEYIVDDQEQADWRIHADRRNPGRVMLSCFRYTLTAFDYHREERVNTALAELPL</sequence>
<name>A0A1H6CRB4_9ACTN</name>
<accession>A0A1H6CRB4</accession>
<protein>
    <submittedName>
        <fullName evidence="1">Uncharacterized protein</fullName>
    </submittedName>
</protein>
<proteinExistence type="predicted"/>
<keyword evidence="2" id="KW-1185">Reference proteome</keyword>
<reference evidence="2" key="1">
    <citation type="submission" date="2016-10" db="EMBL/GenBank/DDBJ databases">
        <authorList>
            <person name="Varghese N."/>
            <person name="Submissions S."/>
        </authorList>
    </citation>
    <scope>NUCLEOTIDE SEQUENCE [LARGE SCALE GENOMIC DNA]</scope>
    <source>
        <strain evidence="2">DSM 43163</strain>
    </source>
</reference>
<dbReference type="AlphaFoldDB" id="A0A1H6CRB4"/>
<dbReference type="EMBL" id="FNVO01000011">
    <property type="protein sequence ID" value="SEG75287.1"/>
    <property type="molecule type" value="Genomic_DNA"/>
</dbReference>
<dbReference type="RefSeq" id="WP_103939999.1">
    <property type="nucleotide sequence ID" value="NZ_FNVO01000011.1"/>
</dbReference>
<evidence type="ECO:0000313" key="2">
    <source>
        <dbReference type="Proteomes" id="UP000236723"/>
    </source>
</evidence>
<dbReference type="Proteomes" id="UP000236723">
    <property type="component" value="Unassembled WGS sequence"/>
</dbReference>
<gene>
    <name evidence="1" type="ORF">SAMN04489712_11111</name>
</gene>
<organism evidence="1 2">
    <name type="scientific">Thermomonospora echinospora</name>
    <dbReference type="NCBI Taxonomy" id="1992"/>
    <lineage>
        <taxon>Bacteria</taxon>
        <taxon>Bacillati</taxon>
        <taxon>Actinomycetota</taxon>
        <taxon>Actinomycetes</taxon>
        <taxon>Streptosporangiales</taxon>
        <taxon>Thermomonosporaceae</taxon>
        <taxon>Thermomonospora</taxon>
    </lineage>
</organism>
<evidence type="ECO:0000313" key="1">
    <source>
        <dbReference type="EMBL" id="SEG75287.1"/>
    </source>
</evidence>